<dbReference type="EMBL" id="JBJJXI010000055">
    <property type="protein sequence ID" value="KAL3399883.1"/>
    <property type="molecule type" value="Genomic_DNA"/>
</dbReference>
<name>A0ABD2X4U1_9HYME</name>
<accession>A0ABD2X4U1</accession>
<reference evidence="3 4" key="1">
    <citation type="journal article" date="2024" name="bioRxiv">
        <title>A reference genome for Trichogramma kaykai: A tiny desert-dwelling parasitoid wasp with competing sex-ratio distorters.</title>
        <authorList>
            <person name="Culotta J."/>
            <person name="Lindsey A.R."/>
        </authorList>
    </citation>
    <scope>NUCLEOTIDE SEQUENCE [LARGE SCALE GENOMIC DNA]</scope>
    <source>
        <strain evidence="3 4">KSX58</strain>
    </source>
</reference>
<evidence type="ECO:0000313" key="3">
    <source>
        <dbReference type="EMBL" id="KAL3399883.1"/>
    </source>
</evidence>
<gene>
    <name evidence="3" type="ORF">TKK_007108</name>
</gene>
<keyword evidence="4" id="KW-1185">Reference proteome</keyword>
<dbReference type="InterPro" id="IPR029264">
    <property type="entry name" value="ARF7EP_C"/>
</dbReference>
<proteinExistence type="predicted"/>
<evidence type="ECO:0000256" key="1">
    <source>
        <dbReference type="SAM" id="MobiDB-lite"/>
    </source>
</evidence>
<dbReference type="Proteomes" id="UP001627154">
    <property type="component" value="Unassembled WGS sequence"/>
</dbReference>
<sequence>MSDQPRCDLLQQQRATRGAKQNVGAKQFLGNFDPEQSEREKRKLNRRLTSGPKKASVYDENGYHIATGQDLCDCLDTKCAGCHCPCPKCSSKKCGHECRVGRKYMYESIENEGSDQVTRNPIR</sequence>
<protein>
    <recommendedName>
        <fullName evidence="2">ARF7 effector protein C-terminal domain-containing protein</fullName>
    </recommendedName>
</protein>
<dbReference type="PANTHER" id="PTHR46536">
    <property type="entry name" value="ARL14 EFFECTOR PROTEIN"/>
    <property type="match status" value="1"/>
</dbReference>
<evidence type="ECO:0000259" key="2">
    <source>
        <dbReference type="Pfam" id="PF14949"/>
    </source>
</evidence>
<evidence type="ECO:0000313" key="4">
    <source>
        <dbReference type="Proteomes" id="UP001627154"/>
    </source>
</evidence>
<organism evidence="3 4">
    <name type="scientific">Trichogramma kaykai</name>
    <dbReference type="NCBI Taxonomy" id="54128"/>
    <lineage>
        <taxon>Eukaryota</taxon>
        <taxon>Metazoa</taxon>
        <taxon>Ecdysozoa</taxon>
        <taxon>Arthropoda</taxon>
        <taxon>Hexapoda</taxon>
        <taxon>Insecta</taxon>
        <taxon>Pterygota</taxon>
        <taxon>Neoptera</taxon>
        <taxon>Endopterygota</taxon>
        <taxon>Hymenoptera</taxon>
        <taxon>Apocrita</taxon>
        <taxon>Proctotrupomorpha</taxon>
        <taxon>Chalcidoidea</taxon>
        <taxon>Trichogrammatidae</taxon>
        <taxon>Trichogramma</taxon>
    </lineage>
</organism>
<dbReference type="AlphaFoldDB" id="A0ABD2X4U1"/>
<feature type="domain" description="ARF7 effector protein C-terminal" evidence="2">
    <location>
        <begin position="25"/>
        <end position="112"/>
    </location>
</feature>
<dbReference type="PANTHER" id="PTHR46536:SF3">
    <property type="entry name" value="ARF7 EFFECTOR PROTEIN C-TERMINAL DOMAIN-CONTAINING PROTEIN"/>
    <property type="match status" value="1"/>
</dbReference>
<comment type="caution">
    <text evidence="3">The sequence shown here is derived from an EMBL/GenBank/DDBJ whole genome shotgun (WGS) entry which is preliminary data.</text>
</comment>
<feature type="region of interest" description="Disordered" evidence="1">
    <location>
        <begin position="14"/>
        <end position="55"/>
    </location>
</feature>
<dbReference type="Pfam" id="PF14949">
    <property type="entry name" value="ARF7EP_C"/>
    <property type="match status" value="1"/>
</dbReference>